<dbReference type="InterPro" id="IPR023393">
    <property type="entry name" value="START-like_dom_sf"/>
</dbReference>
<dbReference type="EMBL" id="PSKQ01000024">
    <property type="protein sequence ID" value="MBE8722500.1"/>
    <property type="molecule type" value="Genomic_DNA"/>
</dbReference>
<comment type="caution">
    <text evidence="3">The sequence shown here is derived from an EMBL/GenBank/DDBJ whole genome shotgun (WGS) entry which is preliminary data.</text>
</comment>
<accession>A0ABR9TB47</accession>
<dbReference type="Proteomes" id="UP000618319">
    <property type="component" value="Unassembled WGS sequence"/>
</dbReference>
<dbReference type="SUPFAM" id="SSF55961">
    <property type="entry name" value="Bet v1-like"/>
    <property type="match status" value="1"/>
</dbReference>
<name>A0ABR9TB47_9SPHI</name>
<protein>
    <recommendedName>
        <fullName evidence="2">Activator of Hsp90 ATPase homologue 1/2-like C-terminal domain-containing protein</fullName>
    </recommendedName>
</protein>
<dbReference type="Pfam" id="PF08327">
    <property type="entry name" value="AHSA1"/>
    <property type="match status" value="1"/>
</dbReference>
<dbReference type="RefSeq" id="WP_196938905.1">
    <property type="nucleotide sequence ID" value="NZ_MU158689.1"/>
</dbReference>
<sequence>MNFDQNNPVVKLCAKGMELEGAAKNLDAFELFKQAWDIASNDFEKFTAAHYIARHQESVADKLLWDQTALNHALEIDNETIKAILPSLYLNIGKCHEDMGDVSSALNSYNAAQNYATHLANDGYGDMIRAGIKAGRNRVINTKNYKMENYKNEINVNARPESVYQALTKFIPKWWSAHFEGASDKEGSTYTVRFGDSIYKTFEVTQLQPDKKVVWLVRDSVIDIPELQNKTEWIGTTINWEIEYINDSTLLKLTHIGLTPHVECYDICQAGWAQFINSLKAFAETGEGMPFKA</sequence>
<evidence type="ECO:0000313" key="3">
    <source>
        <dbReference type="EMBL" id="MBE8722500.1"/>
    </source>
</evidence>
<organism evidence="3 4">
    <name type="scientific">Sphingobacterium pedocola</name>
    <dbReference type="NCBI Taxonomy" id="2082722"/>
    <lineage>
        <taxon>Bacteria</taxon>
        <taxon>Pseudomonadati</taxon>
        <taxon>Bacteroidota</taxon>
        <taxon>Sphingobacteriia</taxon>
        <taxon>Sphingobacteriales</taxon>
        <taxon>Sphingobacteriaceae</taxon>
        <taxon>Sphingobacterium</taxon>
    </lineage>
</organism>
<gene>
    <name evidence="3" type="ORF">C4F40_17375</name>
</gene>
<dbReference type="Gene3D" id="3.30.530.20">
    <property type="match status" value="1"/>
</dbReference>
<dbReference type="SUPFAM" id="SSF48452">
    <property type="entry name" value="TPR-like"/>
    <property type="match status" value="1"/>
</dbReference>
<dbReference type="InterPro" id="IPR013538">
    <property type="entry name" value="ASHA1/2-like_C"/>
</dbReference>
<comment type="similarity">
    <text evidence="1">Belongs to the AHA1 family.</text>
</comment>
<dbReference type="InterPro" id="IPR011990">
    <property type="entry name" value="TPR-like_helical_dom_sf"/>
</dbReference>
<keyword evidence="4" id="KW-1185">Reference proteome</keyword>
<evidence type="ECO:0000256" key="1">
    <source>
        <dbReference type="ARBA" id="ARBA00006817"/>
    </source>
</evidence>
<proteinExistence type="inferred from homology"/>
<dbReference type="CDD" id="cd07814">
    <property type="entry name" value="SRPBCC_CalC_Aha1-like"/>
    <property type="match status" value="1"/>
</dbReference>
<evidence type="ECO:0000313" key="4">
    <source>
        <dbReference type="Proteomes" id="UP000618319"/>
    </source>
</evidence>
<feature type="domain" description="Activator of Hsp90 ATPase homologue 1/2-like C-terminal" evidence="2">
    <location>
        <begin position="157"/>
        <end position="283"/>
    </location>
</feature>
<evidence type="ECO:0000259" key="2">
    <source>
        <dbReference type="Pfam" id="PF08327"/>
    </source>
</evidence>
<dbReference type="Gene3D" id="1.25.40.10">
    <property type="entry name" value="Tetratricopeptide repeat domain"/>
    <property type="match status" value="1"/>
</dbReference>
<reference evidence="3 4" key="1">
    <citation type="submission" date="2018-02" db="EMBL/GenBank/DDBJ databases">
        <title>Sphingobacterium KA21.</title>
        <authorList>
            <person name="Vasarhelyi B.M."/>
            <person name="Deshmukh S."/>
            <person name="Balint B."/>
            <person name="Kukolya J."/>
        </authorList>
    </citation>
    <scope>NUCLEOTIDE SEQUENCE [LARGE SCALE GENOMIC DNA]</scope>
    <source>
        <strain evidence="3 4">Ka21</strain>
    </source>
</reference>